<comment type="caution">
    <text evidence="2">The sequence shown here is derived from an EMBL/GenBank/DDBJ whole genome shotgun (WGS) entry which is preliminary data.</text>
</comment>
<feature type="region of interest" description="Disordered" evidence="1">
    <location>
        <begin position="113"/>
        <end position="134"/>
    </location>
</feature>
<sequence length="199" mass="23277">MSRREGIRRSKSLEDEDYEYAPLNDRPRGYYYSDREEQGRHDRVELVPLREVVRPKATETSSFRRISSTTASREPVRTRGSYRGDEGLNEEVELTEVHRRTPVLNGTEVRPRRHYVGGHDRPRHSAAPELQRLGPRALSDICNKDTISKDNTVGDQAQMDELLATFRKKVFGARSSDQREQYYHTEMVYKCRYCSEVCY</sequence>
<feature type="compositionally biased region" description="Basic and acidic residues" evidence="1">
    <location>
        <begin position="1"/>
        <end position="13"/>
    </location>
</feature>
<dbReference type="EMBL" id="JAGPXF010000004">
    <property type="protein sequence ID" value="KAH7245159.1"/>
    <property type="molecule type" value="Genomic_DNA"/>
</dbReference>
<evidence type="ECO:0000256" key="1">
    <source>
        <dbReference type="SAM" id="MobiDB-lite"/>
    </source>
</evidence>
<dbReference type="OrthoDB" id="5106901at2759"/>
<protein>
    <submittedName>
        <fullName evidence="2">Uncharacterized protein</fullName>
    </submittedName>
</protein>
<feature type="compositionally biased region" description="Basic residues" evidence="1">
    <location>
        <begin position="113"/>
        <end position="124"/>
    </location>
</feature>
<feature type="region of interest" description="Disordered" evidence="1">
    <location>
        <begin position="58"/>
        <end position="84"/>
    </location>
</feature>
<evidence type="ECO:0000313" key="2">
    <source>
        <dbReference type="EMBL" id="KAH7245159.1"/>
    </source>
</evidence>
<name>A0A8K0RYP7_9HYPO</name>
<feature type="compositionally biased region" description="Polar residues" evidence="1">
    <location>
        <begin position="58"/>
        <end position="72"/>
    </location>
</feature>
<keyword evidence="3" id="KW-1185">Reference proteome</keyword>
<organism evidence="2 3">
    <name type="scientific">Fusarium tricinctum</name>
    <dbReference type="NCBI Taxonomy" id="61284"/>
    <lineage>
        <taxon>Eukaryota</taxon>
        <taxon>Fungi</taxon>
        <taxon>Dikarya</taxon>
        <taxon>Ascomycota</taxon>
        <taxon>Pezizomycotina</taxon>
        <taxon>Sordariomycetes</taxon>
        <taxon>Hypocreomycetidae</taxon>
        <taxon>Hypocreales</taxon>
        <taxon>Nectriaceae</taxon>
        <taxon>Fusarium</taxon>
        <taxon>Fusarium tricinctum species complex</taxon>
    </lineage>
</organism>
<gene>
    <name evidence="2" type="ORF">BKA59DRAFT_169962</name>
</gene>
<feature type="compositionally biased region" description="Basic and acidic residues" evidence="1">
    <location>
        <begin position="25"/>
        <end position="38"/>
    </location>
</feature>
<accession>A0A8K0RYP7</accession>
<dbReference type="Proteomes" id="UP000813427">
    <property type="component" value="Unassembled WGS sequence"/>
</dbReference>
<proteinExistence type="predicted"/>
<feature type="compositionally biased region" description="Basic and acidic residues" evidence="1">
    <location>
        <begin position="74"/>
        <end position="84"/>
    </location>
</feature>
<dbReference type="AlphaFoldDB" id="A0A8K0RYP7"/>
<evidence type="ECO:0000313" key="3">
    <source>
        <dbReference type="Proteomes" id="UP000813427"/>
    </source>
</evidence>
<reference evidence="2" key="1">
    <citation type="journal article" date="2021" name="Nat. Commun.">
        <title>Genetic determinants of endophytism in the Arabidopsis root mycobiome.</title>
        <authorList>
            <person name="Mesny F."/>
            <person name="Miyauchi S."/>
            <person name="Thiergart T."/>
            <person name="Pickel B."/>
            <person name="Atanasova L."/>
            <person name="Karlsson M."/>
            <person name="Huettel B."/>
            <person name="Barry K.W."/>
            <person name="Haridas S."/>
            <person name="Chen C."/>
            <person name="Bauer D."/>
            <person name="Andreopoulos W."/>
            <person name="Pangilinan J."/>
            <person name="LaButti K."/>
            <person name="Riley R."/>
            <person name="Lipzen A."/>
            <person name="Clum A."/>
            <person name="Drula E."/>
            <person name="Henrissat B."/>
            <person name="Kohler A."/>
            <person name="Grigoriev I.V."/>
            <person name="Martin F.M."/>
            <person name="Hacquard S."/>
        </authorList>
    </citation>
    <scope>NUCLEOTIDE SEQUENCE</scope>
    <source>
        <strain evidence="2">MPI-SDFR-AT-0068</strain>
    </source>
</reference>
<feature type="region of interest" description="Disordered" evidence="1">
    <location>
        <begin position="1"/>
        <end position="38"/>
    </location>
</feature>